<dbReference type="EMBL" id="JARKIF010000007">
    <property type="protein sequence ID" value="KAJ7635061.1"/>
    <property type="molecule type" value="Genomic_DNA"/>
</dbReference>
<comment type="caution">
    <text evidence="2">The sequence shown here is derived from an EMBL/GenBank/DDBJ whole genome shotgun (WGS) entry which is preliminary data.</text>
</comment>
<organism evidence="2 3">
    <name type="scientific">Roridomyces roridus</name>
    <dbReference type="NCBI Taxonomy" id="1738132"/>
    <lineage>
        <taxon>Eukaryota</taxon>
        <taxon>Fungi</taxon>
        <taxon>Dikarya</taxon>
        <taxon>Basidiomycota</taxon>
        <taxon>Agaricomycotina</taxon>
        <taxon>Agaricomycetes</taxon>
        <taxon>Agaricomycetidae</taxon>
        <taxon>Agaricales</taxon>
        <taxon>Marasmiineae</taxon>
        <taxon>Mycenaceae</taxon>
        <taxon>Roridomyces</taxon>
    </lineage>
</organism>
<evidence type="ECO:0000256" key="1">
    <source>
        <dbReference type="SAM" id="SignalP"/>
    </source>
</evidence>
<evidence type="ECO:0000313" key="3">
    <source>
        <dbReference type="Proteomes" id="UP001221142"/>
    </source>
</evidence>
<dbReference type="Proteomes" id="UP001221142">
    <property type="component" value="Unassembled WGS sequence"/>
</dbReference>
<dbReference type="AlphaFoldDB" id="A0AAD7FP60"/>
<reference evidence="2" key="1">
    <citation type="submission" date="2023-03" db="EMBL/GenBank/DDBJ databases">
        <title>Massive genome expansion in bonnet fungi (Mycena s.s.) driven by repeated elements and novel gene families across ecological guilds.</title>
        <authorList>
            <consortium name="Lawrence Berkeley National Laboratory"/>
            <person name="Harder C.B."/>
            <person name="Miyauchi S."/>
            <person name="Viragh M."/>
            <person name="Kuo A."/>
            <person name="Thoen E."/>
            <person name="Andreopoulos B."/>
            <person name="Lu D."/>
            <person name="Skrede I."/>
            <person name="Drula E."/>
            <person name="Henrissat B."/>
            <person name="Morin E."/>
            <person name="Kohler A."/>
            <person name="Barry K."/>
            <person name="LaButti K."/>
            <person name="Morin E."/>
            <person name="Salamov A."/>
            <person name="Lipzen A."/>
            <person name="Mereny Z."/>
            <person name="Hegedus B."/>
            <person name="Baldrian P."/>
            <person name="Stursova M."/>
            <person name="Weitz H."/>
            <person name="Taylor A."/>
            <person name="Grigoriev I.V."/>
            <person name="Nagy L.G."/>
            <person name="Martin F."/>
            <person name="Kauserud H."/>
        </authorList>
    </citation>
    <scope>NUCLEOTIDE SEQUENCE</scope>
    <source>
        <strain evidence="2">9284</strain>
    </source>
</reference>
<keyword evidence="1" id="KW-0732">Signal</keyword>
<name>A0AAD7FP60_9AGAR</name>
<dbReference type="PANTHER" id="PTHR35567">
    <property type="entry name" value="MALATE DEHYDROGENASE (AFU_ORTHOLOGUE AFUA_2G13800)"/>
    <property type="match status" value="1"/>
</dbReference>
<accession>A0AAD7FP60</accession>
<dbReference type="PANTHER" id="PTHR35567:SF1">
    <property type="entry name" value="CONSERVED FUNGAL PROTEIN (AFU_ORTHOLOGUE AFUA_1G14230)"/>
    <property type="match status" value="1"/>
</dbReference>
<protein>
    <recommendedName>
        <fullName evidence="4">Malate dehydrogenase</fullName>
    </recommendedName>
</protein>
<gene>
    <name evidence="2" type="ORF">FB45DRAFT_743273</name>
</gene>
<keyword evidence="3" id="KW-1185">Reference proteome</keyword>
<sequence length="240" mass="25665">MFIFTTLFSLLLVSTARLVSASSYSRKLSGYGKTGCSLSRVKIDLPKNQTMLVAPPTGPDFIGLAIGVQNYTCANSTWMNVGAVAELFDISCLAKSPDDFTKMSKAAYDAWYALPEDVPIFTVVDILAPFPAVFVLGQHYFVNSSTGSLVPKWDFTSAALAGHADAFFIGAKVGDIPAPDGPPAVDWLMLNNTSGALAQQVFRINTVGGDAPAGSCYAGQNPISIKYAPTYWFYGSSVHY</sequence>
<proteinExistence type="predicted"/>
<evidence type="ECO:0008006" key="4">
    <source>
        <dbReference type="Google" id="ProtNLM"/>
    </source>
</evidence>
<evidence type="ECO:0000313" key="2">
    <source>
        <dbReference type="EMBL" id="KAJ7635061.1"/>
    </source>
</evidence>
<dbReference type="Pfam" id="PF11937">
    <property type="entry name" value="DUF3455"/>
    <property type="match status" value="1"/>
</dbReference>
<feature type="chain" id="PRO_5042058567" description="Malate dehydrogenase" evidence="1">
    <location>
        <begin position="22"/>
        <end position="240"/>
    </location>
</feature>
<feature type="signal peptide" evidence="1">
    <location>
        <begin position="1"/>
        <end position="21"/>
    </location>
</feature>
<dbReference type="InterPro" id="IPR021851">
    <property type="entry name" value="DUF3455"/>
</dbReference>